<proteinExistence type="inferred from homology"/>
<comment type="subcellular location">
    <subcellularLocation>
        <location evidence="1">Nucleus</location>
    </subcellularLocation>
</comment>
<dbReference type="Proteomes" id="UP001165289">
    <property type="component" value="Unassembled WGS sequence"/>
</dbReference>
<evidence type="ECO:0000256" key="3">
    <source>
        <dbReference type="ARBA" id="ARBA00022478"/>
    </source>
</evidence>
<dbReference type="GO" id="GO:0006384">
    <property type="term" value="P:transcription initiation at RNA polymerase III promoter"/>
    <property type="evidence" value="ECO:0007669"/>
    <property type="project" value="TreeGrafter"/>
</dbReference>
<dbReference type="SUPFAM" id="SSF88798">
    <property type="entry name" value="N-terminal, heterodimerisation domain of RBP7 (RpoE)"/>
    <property type="match status" value="1"/>
</dbReference>
<comment type="caution">
    <text evidence="8">The sequence shown here is derived from an EMBL/GenBank/DDBJ whole genome shotgun (WGS) entry which is preliminary data.</text>
</comment>
<feature type="domain" description="RNA polymerase Rpb7-like N-terminal" evidence="6">
    <location>
        <begin position="8"/>
        <end position="64"/>
    </location>
</feature>
<dbReference type="Pfam" id="PF03876">
    <property type="entry name" value="SHS2_Rpb7-N"/>
    <property type="match status" value="1"/>
</dbReference>
<keyword evidence="9" id="KW-1185">Reference proteome</keyword>
<reference evidence="8 9" key="1">
    <citation type="journal article" date="2023" name="BMC Biol.">
        <title>The compact genome of the sponge Oopsacas minuta (Hexactinellida) is lacking key metazoan core genes.</title>
        <authorList>
            <person name="Santini S."/>
            <person name="Schenkelaars Q."/>
            <person name="Jourda C."/>
            <person name="Duchesne M."/>
            <person name="Belahbib H."/>
            <person name="Rocher C."/>
            <person name="Selva M."/>
            <person name="Riesgo A."/>
            <person name="Vervoort M."/>
            <person name="Leys S.P."/>
            <person name="Kodjabachian L."/>
            <person name="Le Bivic A."/>
            <person name="Borchiellini C."/>
            <person name="Claverie J.M."/>
            <person name="Renard E."/>
        </authorList>
    </citation>
    <scope>NUCLEOTIDE SEQUENCE [LARGE SCALE GENOMIC DNA]</scope>
    <source>
        <strain evidence="8">SPO-2</strain>
    </source>
</reference>
<evidence type="ECO:0000259" key="6">
    <source>
        <dbReference type="Pfam" id="PF03876"/>
    </source>
</evidence>
<accession>A0AAV7KJH3</accession>
<comment type="similarity">
    <text evidence="2">Belongs to the eukaryotic RPB7/RPC8 RNA polymerase subunit family.</text>
</comment>
<dbReference type="InterPro" id="IPR036898">
    <property type="entry name" value="RNA_pol_Rpb7-like_N_sf"/>
</dbReference>
<dbReference type="InterPro" id="IPR013238">
    <property type="entry name" value="RNA_pol_III_Rbc25"/>
</dbReference>
<name>A0AAV7KJH3_9METZ</name>
<dbReference type="GO" id="GO:0005666">
    <property type="term" value="C:RNA polymerase III complex"/>
    <property type="evidence" value="ECO:0007669"/>
    <property type="project" value="TreeGrafter"/>
</dbReference>
<protein>
    <recommendedName>
        <fullName evidence="10">DNA-directed RNA polymerase III subunit RPC8</fullName>
    </recommendedName>
</protein>
<feature type="domain" description="RNA polymerase III subunit Rpc25" evidence="7">
    <location>
        <begin position="83"/>
        <end position="194"/>
    </location>
</feature>
<evidence type="ECO:0000256" key="5">
    <source>
        <dbReference type="ARBA" id="ARBA00023242"/>
    </source>
</evidence>
<dbReference type="InterPro" id="IPR005576">
    <property type="entry name" value="Rpb7-like_N"/>
</dbReference>
<gene>
    <name evidence="8" type="ORF">LOD99_13922</name>
</gene>
<evidence type="ECO:0008006" key="10">
    <source>
        <dbReference type="Google" id="ProtNLM"/>
    </source>
</evidence>
<dbReference type="Pfam" id="PF08292">
    <property type="entry name" value="RNA_pol_Rbc25"/>
    <property type="match status" value="1"/>
</dbReference>
<dbReference type="InterPro" id="IPR012340">
    <property type="entry name" value="NA-bd_OB-fold"/>
</dbReference>
<keyword evidence="3" id="KW-0240">DNA-directed RNA polymerase</keyword>
<keyword evidence="4" id="KW-0804">Transcription</keyword>
<evidence type="ECO:0000313" key="9">
    <source>
        <dbReference type="Proteomes" id="UP001165289"/>
    </source>
</evidence>
<dbReference type="PANTHER" id="PTHR12709:SF1">
    <property type="entry name" value="DNA-DIRECTED RNA POLYMERASE III SUBUNIT RPC8"/>
    <property type="match status" value="1"/>
</dbReference>
<dbReference type="EMBL" id="JAKMXF010000033">
    <property type="protein sequence ID" value="KAI6660334.1"/>
    <property type="molecule type" value="Genomic_DNA"/>
</dbReference>
<dbReference type="InterPro" id="IPR045113">
    <property type="entry name" value="Rpb7-like"/>
</dbReference>
<dbReference type="SUPFAM" id="SSF50249">
    <property type="entry name" value="Nucleic acid-binding proteins"/>
    <property type="match status" value="1"/>
</dbReference>
<dbReference type="Gene3D" id="2.40.50.140">
    <property type="entry name" value="Nucleic acid-binding proteins"/>
    <property type="match status" value="1"/>
</dbReference>
<organism evidence="8 9">
    <name type="scientific">Oopsacas minuta</name>
    <dbReference type="NCBI Taxonomy" id="111878"/>
    <lineage>
        <taxon>Eukaryota</taxon>
        <taxon>Metazoa</taxon>
        <taxon>Porifera</taxon>
        <taxon>Hexactinellida</taxon>
        <taxon>Hexasterophora</taxon>
        <taxon>Lyssacinosida</taxon>
        <taxon>Leucopsacidae</taxon>
        <taxon>Oopsacas</taxon>
    </lineage>
</organism>
<evidence type="ECO:0000313" key="8">
    <source>
        <dbReference type="EMBL" id="KAI6660334.1"/>
    </source>
</evidence>
<evidence type="ECO:0000256" key="1">
    <source>
        <dbReference type="ARBA" id="ARBA00004123"/>
    </source>
</evidence>
<dbReference type="AlphaFoldDB" id="A0AAV7KJH3"/>
<evidence type="ECO:0000256" key="2">
    <source>
        <dbReference type="ARBA" id="ARBA00009307"/>
    </source>
</evidence>
<keyword evidence="5" id="KW-0539">Nucleus</keyword>
<evidence type="ECO:0000259" key="7">
    <source>
        <dbReference type="Pfam" id="PF08292"/>
    </source>
</evidence>
<sequence length="195" mass="22834">MFQLVHMRDVIMIPPHRLGWELTKHLRDQLAIKYGNKVIYNIGLVIALFDILDMTEPVVLPGQPDVIITLEFRVIVFRPFIGEVLNGHVFKSTHEGVHVHVDFFHDILITQDCLPQDSVWQENEQVWVWKYKVEDNTHDLYIDKGEPIRFSITKEKFVDIAVDKKGQDDNKETELPYKLYAQITDPGLGLLTWWN</sequence>
<dbReference type="PANTHER" id="PTHR12709">
    <property type="entry name" value="DNA-DIRECTED RNA POLYMERASE II, III"/>
    <property type="match status" value="1"/>
</dbReference>
<dbReference type="Gene3D" id="3.30.1490.120">
    <property type="entry name" value="RNA polymerase Rpb7-like, N-terminal domain"/>
    <property type="match status" value="1"/>
</dbReference>
<evidence type="ECO:0000256" key="4">
    <source>
        <dbReference type="ARBA" id="ARBA00023163"/>
    </source>
</evidence>